<dbReference type="PANTHER" id="PTHR43539">
    <property type="entry name" value="FLAVIN-BINDING MONOOXYGENASE-LIKE PROTEIN (AFU_ORTHOLOGUE AFUA_4G09220)"/>
    <property type="match status" value="1"/>
</dbReference>
<dbReference type="InterPro" id="IPR050982">
    <property type="entry name" value="Auxin_biosynth/cation_transpt"/>
</dbReference>
<accession>A0A1N6EMM4</accession>
<dbReference type="PANTHER" id="PTHR43539:SF78">
    <property type="entry name" value="FLAVIN-CONTAINING MONOOXYGENASE"/>
    <property type="match status" value="1"/>
</dbReference>
<name>A0A1N6EMM4_9RHOB</name>
<keyword evidence="1" id="KW-0560">Oxidoreductase</keyword>
<dbReference type="RefSeq" id="WP_074255058.1">
    <property type="nucleotide sequence ID" value="NZ_FSRL01000001.1"/>
</dbReference>
<dbReference type="AlphaFoldDB" id="A0A1N6EMM4"/>
<dbReference type="OrthoDB" id="9773233at2"/>
<dbReference type="EMBL" id="FSRL01000001">
    <property type="protein sequence ID" value="SIN84217.1"/>
    <property type="molecule type" value="Genomic_DNA"/>
</dbReference>
<evidence type="ECO:0000313" key="2">
    <source>
        <dbReference type="EMBL" id="SIN84217.1"/>
    </source>
</evidence>
<evidence type="ECO:0000256" key="1">
    <source>
        <dbReference type="ARBA" id="ARBA00023002"/>
    </source>
</evidence>
<reference evidence="3" key="1">
    <citation type="submission" date="2016-11" db="EMBL/GenBank/DDBJ databases">
        <authorList>
            <person name="Varghese N."/>
            <person name="Submissions S."/>
        </authorList>
    </citation>
    <scope>NUCLEOTIDE SEQUENCE [LARGE SCALE GENOMIC DNA]</scope>
    <source>
        <strain evidence="3">DSM 29440</strain>
    </source>
</reference>
<evidence type="ECO:0000313" key="3">
    <source>
        <dbReference type="Proteomes" id="UP000184932"/>
    </source>
</evidence>
<keyword evidence="3" id="KW-1185">Reference proteome</keyword>
<dbReference type="PRINTS" id="PR00411">
    <property type="entry name" value="PNDRDTASEI"/>
</dbReference>
<sequence length="427" mass="47551">MTVETTDTLIVGAGQSGIAMSEHLRDLGIPHLVLERNRVAERWRSERWDSLVANGPAWHDRFPNMEFDDVDPDSFPAKERMARYFEDYAAMIDAPIRTGVEVKRVRRAEGKPGYRVETSQGVIEAQRVVAATGPFQAPAMPQIVPESAGLMQLHSSAYKNPAQLPEGAVLVVGGGASGSQIAEELHRAGRKVFLSIGEHYRPPRSYRARDYCWWLGVLGKWDEIKIDAKKKHVAFAVSGYDGGKTIDFRRLGNMGITVLGLTQDYEGGVLHFADDLVANLAEGDRAYLEVLREADDYVARNGIDLPEEPEAWEIQPDPDCVTNPVLELDVKEAGITSVVWATGFRFDFSWLDVPGAFRDGMPFHKRGISAEPGIYFLGLPELTNRASSFIYGCWYDAKYLATHVMVQRNYTAYRKDVSVPGAERRAG</sequence>
<proteinExistence type="predicted"/>
<dbReference type="Pfam" id="PF13738">
    <property type="entry name" value="Pyr_redox_3"/>
    <property type="match status" value="1"/>
</dbReference>
<dbReference type="SUPFAM" id="SSF51905">
    <property type="entry name" value="FAD/NAD(P)-binding domain"/>
    <property type="match status" value="2"/>
</dbReference>
<gene>
    <name evidence="2" type="ORF">SAMN05444002_0935</name>
</gene>
<dbReference type="STRING" id="1217970.SAMN05444002_0935"/>
<protein>
    <submittedName>
        <fullName evidence="2">Putative flavoprotein involved in K+ transport</fullName>
    </submittedName>
</protein>
<dbReference type="GO" id="GO:0050660">
    <property type="term" value="F:flavin adenine dinucleotide binding"/>
    <property type="evidence" value="ECO:0007669"/>
    <property type="project" value="TreeGrafter"/>
</dbReference>
<dbReference type="GO" id="GO:0004497">
    <property type="term" value="F:monooxygenase activity"/>
    <property type="evidence" value="ECO:0007669"/>
    <property type="project" value="TreeGrafter"/>
</dbReference>
<dbReference type="InterPro" id="IPR036188">
    <property type="entry name" value="FAD/NAD-bd_sf"/>
</dbReference>
<dbReference type="Proteomes" id="UP000184932">
    <property type="component" value="Unassembled WGS sequence"/>
</dbReference>
<organism evidence="2 3">
    <name type="scientific">Vannielia litorea</name>
    <dbReference type="NCBI Taxonomy" id="1217970"/>
    <lineage>
        <taxon>Bacteria</taxon>
        <taxon>Pseudomonadati</taxon>
        <taxon>Pseudomonadota</taxon>
        <taxon>Alphaproteobacteria</taxon>
        <taxon>Rhodobacterales</taxon>
        <taxon>Paracoccaceae</taxon>
        <taxon>Vannielia</taxon>
    </lineage>
</organism>
<dbReference type="Gene3D" id="3.50.50.60">
    <property type="entry name" value="FAD/NAD(P)-binding domain"/>
    <property type="match status" value="2"/>
</dbReference>